<comment type="caution">
    <text evidence="2">The sequence shown here is derived from an EMBL/GenBank/DDBJ whole genome shotgun (WGS) entry which is preliminary data.</text>
</comment>
<dbReference type="Proteomes" id="UP000076400">
    <property type="component" value="Unassembled WGS sequence"/>
</dbReference>
<evidence type="ECO:0000313" key="2">
    <source>
        <dbReference type="EMBL" id="KZD12708.1"/>
    </source>
</evidence>
<sequence>MADGRRLRAERLIPARSPKAGAPVLVFLHEALGSIRQWRDFPDALVAASGLPALVYERPGHGGSDPLTLPRGKDYLHMEAERILPQVLDAAGIDRPLPVGHSDGGSIALLYAAAFPDRTAAAITEAAHVFVEDVTVAGVRQAMDIYRDTDLPQRLAKYHGANTDTLYRAWAETWTSPGFRDWNIEDCLPRIRCPLLVIQGQDDEYATLRQVDAICAGAGGPATPLAIPACAHEPHRQQRAAVLAAMTDFIGQVV</sequence>
<dbReference type="SUPFAM" id="SSF53474">
    <property type="entry name" value="alpha/beta-Hydrolases"/>
    <property type="match status" value="1"/>
</dbReference>
<dbReference type="PANTHER" id="PTHR43798">
    <property type="entry name" value="MONOACYLGLYCEROL LIPASE"/>
    <property type="match status" value="1"/>
</dbReference>
<dbReference type="InterPro" id="IPR029058">
    <property type="entry name" value="AB_hydrolase_fold"/>
</dbReference>
<dbReference type="EMBL" id="LPXN01000004">
    <property type="protein sequence ID" value="KZD12708.1"/>
    <property type="molecule type" value="Genomic_DNA"/>
</dbReference>
<dbReference type="InterPro" id="IPR050266">
    <property type="entry name" value="AB_hydrolase_sf"/>
</dbReference>
<dbReference type="GO" id="GO:0016787">
    <property type="term" value="F:hydrolase activity"/>
    <property type="evidence" value="ECO:0007669"/>
    <property type="project" value="UniProtKB-KW"/>
</dbReference>
<dbReference type="AlphaFoldDB" id="A0A154WGQ6"/>
<evidence type="ECO:0000313" key="3">
    <source>
        <dbReference type="Proteomes" id="UP000076400"/>
    </source>
</evidence>
<organism evidence="2 3">
    <name type="scientific">Oceanibaculum pacificum</name>
    <dbReference type="NCBI Taxonomy" id="580166"/>
    <lineage>
        <taxon>Bacteria</taxon>
        <taxon>Pseudomonadati</taxon>
        <taxon>Pseudomonadota</taxon>
        <taxon>Alphaproteobacteria</taxon>
        <taxon>Rhodospirillales</taxon>
        <taxon>Oceanibaculaceae</taxon>
        <taxon>Oceanibaculum</taxon>
    </lineage>
</organism>
<name>A0A154WGQ6_9PROT</name>
<gene>
    <name evidence="2" type="ORF">AUP43_15430</name>
</gene>
<protein>
    <submittedName>
        <fullName evidence="2">Alpha/beta hydrolase</fullName>
    </submittedName>
</protein>
<proteinExistence type="predicted"/>
<reference evidence="2 3" key="1">
    <citation type="submission" date="2015-12" db="EMBL/GenBank/DDBJ databases">
        <title>Genome sequence of Oceanibaculum pacificum MCCC 1A02656.</title>
        <authorList>
            <person name="Lu L."/>
            <person name="Lai Q."/>
            <person name="Shao Z."/>
            <person name="Qian P."/>
        </authorList>
    </citation>
    <scope>NUCLEOTIDE SEQUENCE [LARGE SCALE GENOMIC DNA]</scope>
    <source>
        <strain evidence="2 3">MCCC 1A02656</strain>
    </source>
</reference>
<dbReference type="PANTHER" id="PTHR43798:SF33">
    <property type="entry name" value="HYDROLASE, PUTATIVE (AFU_ORTHOLOGUE AFUA_2G14860)-RELATED"/>
    <property type="match status" value="1"/>
</dbReference>
<keyword evidence="2" id="KW-0378">Hydrolase</keyword>
<dbReference type="GO" id="GO:0016020">
    <property type="term" value="C:membrane"/>
    <property type="evidence" value="ECO:0007669"/>
    <property type="project" value="TreeGrafter"/>
</dbReference>
<keyword evidence="3" id="KW-1185">Reference proteome</keyword>
<dbReference type="Pfam" id="PF00561">
    <property type="entry name" value="Abhydrolase_1"/>
    <property type="match status" value="1"/>
</dbReference>
<dbReference type="STRING" id="580166.AUP43_15430"/>
<feature type="domain" description="AB hydrolase-1" evidence="1">
    <location>
        <begin position="23"/>
        <end position="134"/>
    </location>
</feature>
<dbReference type="Gene3D" id="3.40.50.1820">
    <property type="entry name" value="alpha/beta hydrolase"/>
    <property type="match status" value="1"/>
</dbReference>
<dbReference type="InterPro" id="IPR000073">
    <property type="entry name" value="AB_hydrolase_1"/>
</dbReference>
<accession>A0A154WGQ6</accession>
<evidence type="ECO:0000259" key="1">
    <source>
        <dbReference type="Pfam" id="PF00561"/>
    </source>
</evidence>